<evidence type="ECO:0000259" key="12">
    <source>
        <dbReference type="Pfam" id="PF21370"/>
    </source>
</evidence>
<feature type="binding site" evidence="7">
    <location>
        <position position="506"/>
    </location>
    <ligand>
        <name>Mn(2+)</name>
        <dbReference type="ChEBI" id="CHEBI:29035"/>
        <label>2</label>
    </ligand>
</feature>
<dbReference type="InterPro" id="IPR003156">
    <property type="entry name" value="DHHA1_dom"/>
</dbReference>
<dbReference type="GO" id="GO:0005886">
    <property type="term" value="C:plasma membrane"/>
    <property type="evidence" value="ECO:0007669"/>
    <property type="project" value="UniProtKB-SubCell"/>
</dbReference>
<dbReference type="AlphaFoldDB" id="A0A6N7VHX1"/>
<dbReference type="InterPro" id="IPR051319">
    <property type="entry name" value="Oligoribo/pAp-PDE_c-di-AMP_PDE"/>
</dbReference>
<keyword evidence="8" id="KW-0175">Coiled coil</keyword>
<feature type="binding site" evidence="7">
    <location>
        <position position="359"/>
    </location>
    <ligand>
        <name>Mn(2+)</name>
        <dbReference type="ChEBI" id="CHEBI:29035"/>
        <label>2</label>
    </ligand>
</feature>
<evidence type="ECO:0000259" key="11">
    <source>
        <dbReference type="Pfam" id="PF02272"/>
    </source>
</evidence>
<feature type="binding site" evidence="7">
    <location>
        <position position="427"/>
    </location>
    <ligand>
        <name>Mn(2+)</name>
        <dbReference type="ChEBI" id="CHEBI:29035"/>
        <label>1</label>
    </ligand>
</feature>
<sequence length="668" mass="76776">MKDKLKFFTKENYIFLLILPILVSIVLFFYEKIFATIGLILSIVLYFYIKKLDEDKRDFFQEYIDEMDYSFDEITKNVVFQMPFPIVILEDGKMIKWHNSNFKDIFEAKHLIGKSVNNFISDFSEVDFDRESSKPITVKIYDKTYEFYYSTIKRDKFDKDLTFVYGIDNTSDENIKKIFKDRRLVVLSMYIDNYDDLRQSTKASDRSSLTGEIDRIIMNYFEEYGAMVRKYENDRYIVMLHFDDYKKIYESKFKILDLVREVDRGNTIQPTLSIGVGLAGKKPLDVYEDSRISIDIALSRGGDQVVIKEGDNYEYFGGKSKATEKTSKVRSRVISQALKRLIESSSKVFVMGHNNPDMDSFGSALGVYEIVKSTGKDCYFLLNEVNKPIENIYNRTVDSLDGFRENVITEVRALELMDQASLVIVTDNHRKNSTEAPSLLDRTDQIVVIDHHRRGNNYIRNATISYIEPYASSASELVTEILNYFDESFKARVPVAEALLAGITVDTKNFVYQTGVRTFEAASILKRWGADSIIIKRMFKDDFEIVKYKSEVIADSSVVNDFIAIGHFNREMDGSTLIASQAADDLLNIKGVKASFVLTRSNDRIHISGRSLGDISVQLILERIGGGGHLTAAATQLDMDIDEAELMLRKAINEYLEEEMTEDEDNFN</sequence>
<dbReference type="Pfam" id="PF02272">
    <property type="entry name" value="DHHA1"/>
    <property type="match status" value="1"/>
</dbReference>
<protein>
    <recommendedName>
        <fullName evidence="6">Cyclic-di-AMP phosphodiesterase</fullName>
        <ecNumber evidence="6">3.1.4.-</ecNumber>
    </recommendedName>
</protein>
<dbReference type="SUPFAM" id="SSF64182">
    <property type="entry name" value="DHH phosphoesterases"/>
    <property type="match status" value="1"/>
</dbReference>
<feature type="transmembrane region" description="Helical" evidence="9">
    <location>
        <begin position="12"/>
        <end position="27"/>
    </location>
</feature>
<keyword evidence="4 9" id="KW-1133">Transmembrane helix</keyword>
<evidence type="ECO:0000256" key="6">
    <source>
        <dbReference type="PIRNR" id="PIRNR026583"/>
    </source>
</evidence>
<keyword evidence="3 9" id="KW-0812">Transmembrane</keyword>
<comment type="caution">
    <text evidence="13">The sequence shown here is derived from an EMBL/GenBank/DDBJ whole genome shotgun (WGS) entry which is preliminary data.</text>
</comment>
<feature type="binding site" evidence="7">
    <location>
        <position position="357"/>
    </location>
    <ligand>
        <name>Mn(2+)</name>
        <dbReference type="ChEBI" id="CHEBI:29035"/>
        <label>1</label>
    </ligand>
</feature>
<dbReference type="RefSeq" id="WP_154541605.1">
    <property type="nucleotide sequence ID" value="NZ_JAXDSU010000054.1"/>
</dbReference>
<keyword evidence="6" id="KW-0378">Hydrolase</keyword>
<evidence type="ECO:0000256" key="2">
    <source>
        <dbReference type="ARBA" id="ARBA00022475"/>
    </source>
</evidence>
<dbReference type="Pfam" id="PF21370">
    <property type="entry name" value="PAS_GdpP"/>
    <property type="match status" value="1"/>
</dbReference>
<organism evidence="13 14">
    <name type="scientific">Anaerococcus porci</name>
    <dbReference type="NCBI Taxonomy" id="2652269"/>
    <lineage>
        <taxon>Bacteria</taxon>
        <taxon>Bacillati</taxon>
        <taxon>Bacillota</taxon>
        <taxon>Tissierellia</taxon>
        <taxon>Tissierellales</taxon>
        <taxon>Peptoniphilaceae</taxon>
        <taxon>Anaerococcus</taxon>
    </lineage>
</organism>
<dbReference type="EMBL" id="VULQ01000012">
    <property type="protein sequence ID" value="MSS78481.1"/>
    <property type="molecule type" value="Genomic_DNA"/>
</dbReference>
<comment type="cofactor">
    <cofactor evidence="7">
        <name>Mn(2+)</name>
        <dbReference type="ChEBI" id="CHEBI:29035"/>
    </cofactor>
    <text evidence="7">For phosphodiesterase activity, probably binds 2 Mn(2+) per subunit.</text>
</comment>
<evidence type="ECO:0000256" key="1">
    <source>
        <dbReference type="ARBA" id="ARBA00004651"/>
    </source>
</evidence>
<dbReference type="Gene3D" id="3.30.450.20">
    <property type="entry name" value="PAS domain"/>
    <property type="match status" value="1"/>
</dbReference>
<reference evidence="13 14" key="1">
    <citation type="submission" date="2019-08" db="EMBL/GenBank/DDBJ databases">
        <title>In-depth cultivation of the pig gut microbiome towards novel bacterial diversity and tailored functional studies.</title>
        <authorList>
            <person name="Wylensek D."/>
            <person name="Hitch T.C.A."/>
            <person name="Clavel T."/>
        </authorList>
    </citation>
    <scope>NUCLEOTIDE SEQUENCE [LARGE SCALE GENOMIC DNA]</scope>
    <source>
        <strain evidence="13 14">WCA-380-WT-2B</strain>
    </source>
</reference>
<keyword evidence="5 6" id="KW-0472">Membrane</keyword>
<dbReference type="EC" id="3.1.4.-" evidence="6"/>
<evidence type="ECO:0000256" key="9">
    <source>
        <dbReference type="SAM" id="Phobius"/>
    </source>
</evidence>
<name>A0A6N7VHX1_9FIRM</name>
<comment type="subcellular location">
    <subcellularLocation>
        <location evidence="1">Cell membrane</location>
        <topology evidence="1">Multi-pass membrane protein</topology>
    </subcellularLocation>
</comment>
<dbReference type="InterPro" id="IPR014528">
    <property type="entry name" value="GdpP/PdeA"/>
</dbReference>
<evidence type="ECO:0000313" key="13">
    <source>
        <dbReference type="EMBL" id="MSS78481.1"/>
    </source>
</evidence>
<evidence type="ECO:0000256" key="8">
    <source>
        <dbReference type="SAM" id="Coils"/>
    </source>
</evidence>
<feature type="domain" description="Cyclic-di-AMP phosphodiesterase GdpP-like PAS" evidence="12">
    <location>
        <begin position="76"/>
        <end position="151"/>
    </location>
</feature>
<comment type="function">
    <text evidence="6">Has phosphodiesterase (PDE) activity against cyclic-di-AMP (c-di-AMP).</text>
</comment>
<dbReference type="Pfam" id="PF01368">
    <property type="entry name" value="DHH"/>
    <property type="match status" value="1"/>
</dbReference>
<evidence type="ECO:0000256" key="3">
    <source>
        <dbReference type="ARBA" id="ARBA00022692"/>
    </source>
</evidence>
<keyword evidence="14" id="KW-1185">Reference proteome</keyword>
<dbReference type="PANTHER" id="PTHR47618">
    <property type="entry name" value="BIFUNCTIONAL OLIGORIBONUCLEASE AND PAP PHOSPHATASE NRNA"/>
    <property type="match status" value="1"/>
</dbReference>
<feature type="domain" description="DHHA1" evidence="11">
    <location>
        <begin position="575"/>
        <end position="657"/>
    </location>
</feature>
<keyword evidence="7" id="KW-0464">Manganese</keyword>
<feature type="coiled-coil region" evidence="8">
    <location>
        <begin position="634"/>
        <end position="661"/>
    </location>
</feature>
<comment type="similarity">
    <text evidence="6">Belongs to the GdpP/PdeA phosphodiesterase family.</text>
</comment>
<dbReference type="GO" id="GO:0046872">
    <property type="term" value="F:metal ion binding"/>
    <property type="evidence" value="ECO:0007669"/>
    <property type="project" value="UniProtKB-KW"/>
</dbReference>
<dbReference type="InterPro" id="IPR001667">
    <property type="entry name" value="DDH_dom"/>
</dbReference>
<dbReference type="Gene3D" id="3.10.310.30">
    <property type="match status" value="1"/>
</dbReference>
<dbReference type="InterPro" id="IPR049553">
    <property type="entry name" value="GdpP-like_PAS"/>
</dbReference>
<evidence type="ECO:0000256" key="4">
    <source>
        <dbReference type="ARBA" id="ARBA00022989"/>
    </source>
</evidence>
<feature type="binding site" evidence="7">
    <location>
        <position position="427"/>
    </location>
    <ligand>
        <name>Mn(2+)</name>
        <dbReference type="ChEBI" id="CHEBI:29035"/>
        <label>2</label>
    </ligand>
</feature>
<gene>
    <name evidence="13" type="ORF">FYJ26_08745</name>
</gene>
<dbReference type="Pfam" id="PF24898">
    <property type="entry name" value="GGDEF_GdpP"/>
    <property type="match status" value="1"/>
</dbReference>
<dbReference type="FunFam" id="3.90.1640.10:FF:000002">
    <property type="entry name" value="Cyclic-di-AMP phosphodiesterase"/>
    <property type="match status" value="1"/>
</dbReference>
<dbReference type="PANTHER" id="PTHR47618:SF2">
    <property type="entry name" value="CYCLIC-DI-AMP PHOSPHODIESTERASE GDPP"/>
    <property type="match status" value="1"/>
</dbReference>
<feature type="binding site" evidence="7">
    <location>
        <position position="353"/>
    </location>
    <ligand>
        <name>Mn(2+)</name>
        <dbReference type="ChEBI" id="CHEBI:29035"/>
        <label>1</label>
    </ligand>
</feature>
<feature type="binding site" evidence="7">
    <location>
        <position position="451"/>
    </location>
    <ligand>
        <name>Mn(2+)</name>
        <dbReference type="ChEBI" id="CHEBI:29035"/>
        <label>2</label>
    </ligand>
</feature>
<keyword evidence="7" id="KW-0479">Metal-binding</keyword>
<dbReference type="PIRSF" id="PIRSF026583">
    <property type="entry name" value="YybT"/>
    <property type="match status" value="1"/>
</dbReference>
<accession>A0A6N7VHX1</accession>
<proteinExistence type="inferred from homology"/>
<dbReference type="GO" id="GO:0003676">
    <property type="term" value="F:nucleic acid binding"/>
    <property type="evidence" value="ECO:0007669"/>
    <property type="project" value="UniProtKB-UniRule"/>
</dbReference>
<dbReference type="InterPro" id="IPR038763">
    <property type="entry name" value="DHH_sf"/>
</dbReference>
<dbReference type="Proteomes" id="UP000441925">
    <property type="component" value="Unassembled WGS sequence"/>
</dbReference>
<evidence type="ECO:0000256" key="5">
    <source>
        <dbReference type="ARBA" id="ARBA00023136"/>
    </source>
</evidence>
<keyword evidence="2 6" id="KW-1003">Cell membrane</keyword>
<evidence type="ECO:0000313" key="14">
    <source>
        <dbReference type="Proteomes" id="UP000441925"/>
    </source>
</evidence>
<dbReference type="Gene3D" id="3.90.1640.10">
    <property type="entry name" value="inorganic pyrophosphatase (n-terminal core)"/>
    <property type="match status" value="1"/>
</dbReference>
<comment type="catalytic activity">
    <reaction evidence="6">
        <text>3',3'-c-di-AMP + H2O = 5'-O-phosphonoadenylyl-(3'-&gt;5')-adenosine + H(+)</text>
        <dbReference type="Rhea" id="RHEA:54420"/>
        <dbReference type="ChEBI" id="CHEBI:15377"/>
        <dbReference type="ChEBI" id="CHEBI:15378"/>
        <dbReference type="ChEBI" id="CHEBI:71500"/>
        <dbReference type="ChEBI" id="CHEBI:138171"/>
    </reaction>
</comment>
<feature type="domain" description="DDH" evidence="10">
    <location>
        <begin position="347"/>
        <end position="503"/>
    </location>
</feature>
<evidence type="ECO:0000259" key="10">
    <source>
        <dbReference type="Pfam" id="PF01368"/>
    </source>
</evidence>
<evidence type="ECO:0000256" key="7">
    <source>
        <dbReference type="PIRSR" id="PIRSR026583-50"/>
    </source>
</evidence>
<dbReference type="GO" id="GO:0016787">
    <property type="term" value="F:hydrolase activity"/>
    <property type="evidence" value="ECO:0007669"/>
    <property type="project" value="UniProtKB-UniRule"/>
</dbReference>